<organism evidence="1 2">
    <name type="scientific">Ramlibacter agri</name>
    <dbReference type="NCBI Taxonomy" id="2728837"/>
    <lineage>
        <taxon>Bacteria</taxon>
        <taxon>Pseudomonadati</taxon>
        <taxon>Pseudomonadota</taxon>
        <taxon>Betaproteobacteria</taxon>
        <taxon>Burkholderiales</taxon>
        <taxon>Comamonadaceae</taxon>
        <taxon>Ramlibacter</taxon>
    </lineage>
</organism>
<dbReference type="AlphaFoldDB" id="A0A848H4G0"/>
<accession>A0A848H4G0</accession>
<dbReference type="GO" id="GO:0005737">
    <property type="term" value="C:cytoplasm"/>
    <property type="evidence" value="ECO:0007669"/>
    <property type="project" value="TreeGrafter"/>
</dbReference>
<dbReference type="SUPFAM" id="SSF56529">
    <property type="entry name" value="FAH"/>
    <property type="match status" value="1"/>
</dbReference>
<evidence type="ECO:0000313" key="1">
    <source>
        <dbReference type="EMBL" id="NML45387.1"/>
    </source>
</evidence>
<evidence type="ECO:0000313" key="2">
    <source>
        <dbReference type="Proteomes" id="UP000541185"/>
    </source>
</evidence>
<dbReference type="InterPro" id="IPR036663">
    <property type="entry name" value="Fumarylacetoacetase_C_sf"/>
</dbReference>
<reference evidence="1 2" key="1">
    <citation type="submission" date="2020-04" db="EMBL/GenBank/DDBJ databases">
        <title>Ramlibacter sp. G-1-2-2 isolated from soil.</title>
        <authorList>
            <person name="Dahal R.H."/>
        </authorList>
    </citation>
    <scope>NUCLEOTIDE SEQUENCE [LARGE SCALE GENOMIC DNA]</scope>
    <source>
        <strain evidence="1 2">G-1-2-2</strain>
    </source>
</reference>
<keyword evidence="2" id="KW-1185">Reference proteome</keyword>
<sequence length="262" mass="28339">MTPEQLLRHYDAASLWSGGCGLSMPEGYERALSVRELRIRRGEQPRGYKVGFTNRGIWPRYGVDAPIWGTVYDTTLSFCEDVGEVWLAGTCQPRLEPECVLGLAATPPARATLDDLRKCIAWIAPGFEIVQCHLPDWKFSASADTVADGGLHARLVVGRKVDASTLPADAAGFEAVLAGARVTLSRDAQKVDQGVGANVLDGPLHALLHFVNALRDCPGAPDLQAGDVVTTGTWTDAWPVLPGEFWRAEFSAPLPTLSIRFS</sequence>
<dbReference type="EMBL" id="JABBFX010000001">
    <property type="protein sequence ID" value="NML45387.1"/>
    <property type="molecule type" value="Genomic_DNA"/>
</dbReference>
<protein>
    <submittedName>
        <fullName evidence="1">Hydratase</fullName>
    </submittedName>
</protein>
<gene>
    <name evidence="1" type="ORF">HHL11_16655</name>
</gene>
<name>A0A848H4G0_9BURK</name>
<dbReference type="Proteomes" id="UP000541185">
    <property type="component" value="Unassembled WGS sequence"/>
</dbReference>
<dbReference type="Gene3D" id="3.90.850.10">
    <property type="entry name" value="Fumarylacetoacetase-like, C-terminal domain"/>
    <property type="match status" value="1"/>
</dbReference>
<proteinExistence type="predicted"/>
<dbReference type="GO" id="GO:0008684">
    <property type="term" value="F:2-oxopent-4-enoate hydratase activity"/>
    <property type="evidence" value="ECO:0007669"/>
    <property type="project" value="TreeGrafter"/>
</dbReference>
<comment type="caution">
    <text evidence="1">The sequence shown here is derived from an EMBL/GenBank/DDBJ whole genome shotgun (WGS) entry which is preliminary data.</text>
</comment>
<dbReference type="InterPro" id="IPR050772">
    <property type="entry name" value="Hydratase-Decarb/MhpD_sf"/>
</dbReference>
<dbReference type="PANTHER" id="PTHR30143:SF0">
    <property type="entry name" value="2-KETO-4-PENTENOATE HYDRATASE"/>
    <property type="match status" value="1"/>
</dbReference>
<dbReference type="PANTHER" id="PTHR30143">
    <property type="entry name" value="ACID HYDRATASE"/>
    <property type="match status" value="1"/>
</dbReference>
<dbReference type="RefSeq" id="WP_169419456.1">
    <property type="nucleotide sequence ID" value="NZ_JABBFX010000001.1"/>
</dbReference>